<dbReference type="InterPro" id="IPR011990">
    <property type="entry name" value="TPR-like_helical_dom_sf"/>
</dbReference>
<feature type="compositionally biased region" description="Low complexity" evidence="2">
    <location>
        <begin position="900"/>
        <end position="914"/>
    </location>
</feature>
<feature type="compositionally biased region" description="Low complexity" evidence="2">
    <location>
        <begin position="831"/>
        <end position="846"/>
    </location>
</feature>
<dbReference type="InterPro" id="IPR050767">
    <property type="entry name" value="Sel1_AlgK"/>
</dbReference>
<dbReference type="GeneID" id="19168319"/>
<dbReference type="Proteomes" id="UP000019478">
    <property type="component" value="Unassembled WGS sequence"/>
</dbReference>
<dbReference type="eggNOG" id="KOG1550">
    <property type="taxonomic scope" value="Eukaryota"/>
</dbReference>
<dbReference type="STRING" id="1182542.W9YC38"/>
<comment type="similarity">
    <text evidence="1">Belongs to the sel-1 family.</text>
</comment>
<feature type="region of interest" description="Disordered" evidence="2">
    <location>
        <begin position="892"/>
        <end position="945"/>
    </location>
</feature>
<dbReference type="Gene3D" id="1.25.40.10">
    <property type="entry name" value="Tetratricopeptide repeat domain"/>
    <property type="match status" value="2"/>
</dbReference>
<evidence type="ECO:0000313" key="3">
    <source>
        <dbReference type="EMBL" id="EXJ87240.1"/>
    </source>
</evidence>
<organism evidence="3 4">
    <name type="scientific">Capronia epimyces CBS 606.96</name>
    <dbReference type="NCBI Taxonomy" id="1182542"/>
    <lineage>
        <taxon>Eukaryota</taxon>
        <taxon>Fungi</taxon>
        <taxon>Dikarya</taxon>
        <taxon>Ascomycota</taxon>
        <taxon>Pezizomycotina</taxon>
        <taxon>Eurotiomycetes</taxon>
        <taxon>Chaetothyriomycetidae</taxon>
        <taxon>Chaetothyriales</taxon>
        <taxon>Herpotrichiellaceae</taxon>
        <taxon>Capronia</taxon>
    </lineage>
</organism>
<dbReference type="PANTHER" id="PTHR11102">
    <property type="entry name" value="SEL-1-LIKE PROTEIN"/>
    <property type="match status" value="1"/>
</dbReference>
<dbReference type="HOGENOM" id="CLU_007931_0_0_1"/>
<feature type="region of interest" description="Disordered" evidence="2">
    <location>
        <begin position="793"/>
        <end position="856"/>
    </location>
</feature>
<gene>
    <name evidence="3" type="ORF">A1O3_04199</name>
</gene>
<dbReference type="GO" id="GO:0036503">
    <property type="term" value="P:ERAD pathway"/>
    <property type="evidence" value="ECO:0007669"/>
    <property type="project" value="TreeGrafter"/>
</dbReference>
<dbReference type="SUPFAM" id="SSF81901">
    <property type="entry name" value="HCP-like"/>
    <property type="match status" value="3"/>
</dbReference>
<comment type="caution">
    <text evidence="3">The sequence shown here is derived from an EMBL/GenBank/DDBJ whole genome shotgun (WGS) entry which is preliminary data.</text>
</comment>
<dbReference type="GO" id="GO:0005789">
    <property type="term" value="C:endoplasmic reticulum membrane"/>
    <property type="evidence" value="ECO:0007669"/>
    <property type="project" value="TreeGrafter"/>
</dbReference>
<proteinExistence type="inferred from homology"/>
<keyword evidence="4" id="KW-1185">Reference proteome</keyword>
<dbReference type="RefSeq" id="XP_007732519.1">
    <property type="nucleotide sequence ID" value="XM_007734329.1"/>
</dbReference>
<dbReference type="InterPro" id="IPR006597">
    <property type="entry name" value="Sel1-like"/>
</dbReference>
<dbReference type="EMBL" id="AMGY01000003">
    <property type="protein sequence ID" value="EXJ87240.1"/>
    <property type="molecule type" value="Genomic_DNA"/>
</dbReference>
<dbReference type="OrthoDB" id="27934at2759"/>
<reference evidence="3 4" key="1">
    <citation type="submission" date="2013-03" db="EMBL/GenBank/DDBJ databases">
        <title>The Genome Sequence of Capronia epimyces CBS 606.96.</title>
        <authorList>
            <consortium name="The Broad Institute Genomics Platform"/>
            <person name="Cuomo C."/>
            <person name="de Hoog S."/>
            <person name="Gorbushina A."/>
            <person name="Walker B."/>
            <person name="Young S.K."/>
            <person name="Zeng Q."/>
            <person name="Gargeya S."/>
            <person name="Fitzgerald M."/>
            <person name="Haas B."/>
            <person name="Abouelleil A."/>
            <person name="Allen A.W."/>
            <person name="Alvarado L."/>
            <person name="Arachchi H.M."/>
            <person name="Berlin A.M."/>
            <person name="Chapman S.B."/>
            <person name="Gainer-Dewar J."/>
            <person name="Goldberg J."/>
            <person name="Griggs A."/>
            <person name="Gujja S."/>
            <person name="Hansen M."/>
            <person name="Howarth C."/>
            <person name="Imamovic A."/>
            <person name="Ireland A."/>
            <person name="Larimer J."/>
            <person name="McCowan C."/>
            <person name="Murphy C."/>
            <person name="Pearson M."/>
            <person name="Poon T.W."/>
            <person name="Priest M."/>
            <person name="Roberts A."/>
            <person name="Saif S."/>
            <person name="Shea T."/>
            <person name="Sisk P."/>
            <person name="Sykes S."/>
            <person name="Wortman J."/>
            <person name="Nusbaum C."/>
            <person name="Birren B."/>
        </authorList>
    </citation>
    <scope>NUCLEOTIDE SEQUENCE [LARGE SCALE GENOMIC DNA]</scope>
    <source>
        <strain evidence="3 4">CBS 606.96</strain>
    </source>
</reference>
<dbReference type="PANTHER" id="PTHR11102:SF147">
    <property type="entry name" value="SEL1L ADAPTOR SUBUNIT OF ERAD E3 UBIQUITIN LIGASE"/>
    <property type="match status" value="1"/>
</dbReference>
<protein>
    <submittedName>
        <fullName evidence="3">Uncharacterized protein</fullName>
    </submittedName>
</protein>
<evidence type="ECO:0000256" key="2">
    <source>
        <dbReference type="SAM" id="MobiDB-lite"/>
    </source>
</evidence>
<sequence>MASGIRSIVALLLGEYSRCLPLYGGLTRDIALVLAVSYLQPAPRTSVEAQSSISDPGEAPTDFVPSEEQKQNYWAQGGNDIVHEIWSILRDFEPTWKDNVTSAHPTGMLETIWHYTKVIFRALFMNAPSRQDGDHENDTPRITGDLKKGVDALKEAAAFDDPDAIFLLAEMNFYGNFSHPQNFTEAMTRYKRLADLDGNNTAQYMLGLMYATGIGGLERDQAKALLYHTFAAEQDNIQSEMTLAFRYHAGIGCPRDCNKAVGYYKRVADKAMGYWQSGPPGGHSFVRNAYRWVEVDGGIYGEGASVSSSGLNAPRDNFNTAHVDYVLEYLDMRERQGDYNAMLTLGKHYYDAPRGYRRNMRKAQRQFMKIARAYWGKDGKVNPKSPKGIEKVAGKAAAYIGRMFLRGEGMEQNYEKAQTWFKRGIANGDSFAQYHLGLMYRDGLGVAQDGVRAGTYLKAAAEQNLPIAQSALGVLFLDQGDVDTAGRYFELAAAAGVMEAFYYLAELTNQGVGRERNCGLATVYYKVVAERAEILHSPFIEANAAYERDDFGRAFLAAIKAAEHGYENAQANVGYLLDKKTSVISLPDIPLLSSTKPGSSPSRLLNDSELALAYFTRSAKQANIDSLIKMGDYYLSLASSAHHKGKGLTTLFHVPKIIGNNGGRIDKDTESEAHANLEKATTCYTTAAESHHSAQALWNLGWMHENGIGSVTQDFHMAKRYYDLALEMNKEAYLPVTLALTKLRLRSWWNGVSGGKVNSIRDDDDDEDRRRPKTWTEWLNRFLDAAEEMDAQEAAAAAAARDRDDDDLLAYADPGMPGGDAEYATGRQERQPNGAGQTGANQQQHQQHGEDVYGADEWDDFDDGLVESLIIVALAGALALLVYARQARQRGLEQERRRQPQPNQGQGHAEAQAQPPNPGQGQDRGLFPPPGDPEFNNWAVGGVGH</sequence>
<name>W9YC38_9EURO</name>
<dbReference type="AlphaFoldDB" id="W9YC38"/>
<evidence type="ECO:0000313" key="4">
    <source>
        <dbReference type="Proteomes" id="UP000019478"/>
    </source>
</evidence>
<accession>W9YC38</accession>
<evidence type="ECO:0000256" key="1">
    <source>
        <dbReference type="ARBA" id="ARBA00038101"/>
    </source>
</evidence>
<dbReference type="Pfam" id="PF08238">
    <property type="entry name" value="Sel1"/>
    <property type="match status" value="8"/>
</dbReference>
<dbReference type="SMART" id="SM00671">
    <property type="entry name" value="SEL1"/>
    <property type="match status" value="9"/>
</dbReference>